<dbReference type="Proteomes" id="UP000024284">
    <property type="component" value="Unassembled WGS sequence"/>
</dbReference>
<keyword evidence="1" id="KW-0805">Transcription regulation</keyword>
<dbReference type="PROSITE" id="PS50977">
    <property type="entry name" value="HTH_TETR_2"/>
    <property type="match status" value="1"/>
</dbReference>
<evidence type="ECO:0000256" key="2">
    <source>
        <dbReference type="ARBA" id="ARBA00023125"/>
    </source>
</evidence>
<dbReference type="InterPro" id="IPR009057">
    <property type="entry name" value="Homeodomain-like_sf"/>
</dbReference>
<dbReference type="InterPro" id="IPR025996">
    <property type="entry name" value="MT1864/Rv1816-like_C"/>
</dbReference>
<dbReference type="AlphaFoldDB" id="A0A086PB45"/>
<dbReference type="eggNOG" id="COG1309">
    <property type="taxonomic scope" value="Bacteria"/>
</dbReference>
<dbReference type="InterPro" id="IPR050109">
    <property type="entry name" value="HTH-type_TetR-like_transc_reg"/>
</dbReference>
<dbReference type="PATRIC" id="fig|1219045.3.peg.1858"/>
<protein>
    <submittedName>
        <fullName evidence="6">Transcriptional regulator, TetR family</fullName>
    </submittedName>
</protein>
<feature type="domain" description="HTH tetR-type" evidence="5">
    <location>
        <begin position="7"/>
        <end position="66"/>
    </location>
</feature>
<dbReference type="PRINTS" id="PR00455">
    <property type="entry name" value="HTHTETR"/>
</dbReference>
<sequence>MVSADSPSLHDRLVDRALALVEEGGADVSLRAVARAAGVSAMAPYRHFEDKSALLAAVALRGFGLMEAVAREADAVDDPAEALTAQGLAYIGFARTHPALFQLMFADNAGLALPHDECRGAYRLMARRVEQLCPTDAEAGALACWGLVHGLATLALDGRLPPAPAMERAALGMMTRGLATPA</sequence>
<evidence type="ECO:0000259" key="5">
    <source>
        <dbReference type="PROSITE" id="PS50977"/>
    </source>
</evidence>
<dbReference type="GO" id="GO:0003700">
    <property type="term" value="F:DNA-binding transcription factor activity"/>
    <property type="evidence" value="ECO:0007669"/>
    <property type="project" value="TreeGrafter"/>
</dbReference>
<organism evidence="6 7">
    <name type="scientific">Sphingobium herbicidovorans (strain ATCC 700291 / DSM 11019 / CCUG 56400 / KCTC 2939 / LMG 18315 / NBRC 16415 / MH)</name>
    <name type="common">Sphingomonas herbicidovorans</name>
    <dbReference type="NCBI Taxonomy" id="1219045"/>
    <lineage>
        <taxon>Bacteria</taxon>
        <taxon>Pseudomonadati</taxon>
        <taxon>Pseudomonadota</taxon>
        <taxon>Alphaproteobacteria</taxon>
        <taxon>Sphingomonadales</taxon>
        <taxon>Sphingomonadaceae</taxon>
        <taxon>Sphingobium</taxon>
    </lineage>
</organism>
<dbReference type="InterPro" id="IPR036271">
    <property type="entry name" value="Tet_transcr_reg_TetR-rel_C_sf"/>
</dbReference>
<reference evidence="6" key="1">
    <citation type="submission" date="2014-08" db="EMBL/GenBank/DDBJ databases">
        <title>Draft genome sequences of Sphingobium herbicidovorans.</title>
        <authorList>
            <person name="Gan H.M."/>
            <person name="Gan H.Y."/>
            <person name="Savka M.A."/>
        </authorList>
    </citation>
    <scope>NUCLEOTIDE SEQUENCE [LARGE SCALE GENOMIC DNA]</scope>
    <source>
        <strain evidence="6">NBRC 16415</strain>
    </source>
</reference>
<evidence type="ECO:0000313" key="7">
    <source>
        <dbReference type="Proteomes" id="UP000024284"/>
    </source>
</evidence>
<keyword evidence="2 4" id="KW-0238">DNA-binding</keyword>
<dbReference type="Pfam" id="PF00440">
    <property type="entry name" value="TetR_N"/>
    <property type="match status" value="1"/>
</dbReference>
<dbReference type="RefSeq" id="WP_037464914.1">
    <property type="nucleotide sequence ID" value="NZ_BCZD01000002.1"/>
</dbReference>
<dbReference type="SUPFAM" id="SSF48498">
    <property type="entry name" value="Tetracyclin repressor-like, C-terminal domain"/>
    <property type="match status" value="1"/>
</dbReference>
<dbReference type="EMBL" id="JFZA02000012">
    <property type="protein sequence ID" value="KFG90613.1"/>
    <property type="molecule type" value="Genomic_DNA"/>
</dbReference>
<name>A0A086PB45_SPHHM</name>
<evidence type="ECO:0000256" key="3">
    <source>
        <dbReference type="ARBA" id="ARBA00023163"/>
    </source>
</evidence>
<dbReference type="Pfam" id="PF13305">
    <property type="entry name" value="TetR_C_33"/>
    <property type="match status" value="1"/>
</dbReference>
<dbReference type="OrthoDB" id="7056813at2"/>
<evidence type="ECO:0000313" key="6">
    <source>
        <dbReference type="EMBL" id="KFG90613.1"/>
    </source>
</evidence>
<dbReference type="PANTHER" id="PTHR30055">
    <property type="entry name" value="HTH-TYPE TRANSCRIPTIONAL REGULATOR RUTR"/>
    <property type="match status" value="1"/>
</dbReference>
<feature type="DNA-binding region" description="H-T-H motif" evidence="4">
    <location>
        <begin position="29"/>
        <end position="48"/>
    </location>
</feature>
<gene>
    <name evidence="6" type="ORF">BV98_001817</name>
</gene>
<dbReference type="Gene3D" id="1.10.357.10">
    <property type="entry name" value="Tetracycline Repressor, domain 2"/>
    <property type="match status" value="1"/>
</dbReference>
<keyword evidence="3" id="KW-0804">Transcription</keyword>
<dbReference type="GO" id="GO:0000976">
    <property type="term" value="F:transcription cis-regulatory region binding"/>
    <property type="evidence" value="ECO:0007669"/>
    <property type="project" value="TreeGrafter"/>
</dbReference>
<evidence type="ECO:0000256" key="1">
    <source>
        <dbReference type="ARBA" id="ARBA00023015"/>
    </source>
</evidence>
<proteinExistence type="predicted"/>
<dbReference type="SUPFAM" id="SSF46689">
    <property type="entry name" value="Homeodomain-like"/>
    <property type="match status" value="1"/>
</dbReference>
<keyword evidence="7" id="KW-1185">Reference proteome</keyword>
<dbReference type="PANTHER" id="PTHR30055:SF220">
    <property type="entry name" value="TETR-FAMILY REGULATORY PROTEIN"/>
    <property type="match status" value="1"/>
</dbReference>
<accession>A0A086PB45</accession>
<evidence type="ECO:0000256" key="4">
    <source>
        <dbReference type="PROSITE-ProRule" id="PRU00335"/>
    </source>
</evidence>
<dbReference type="InterPro" id="IPR001647">
    <property type="entry name" value="HTH_TetR"/>
</dbReference>
<comment type="caution">
    <text evidence="6">The sequence shown here is derived from an EMBL/GenBank/DDBJ whole genome shotgun (WGS) entry which is preliminary data.</text>
</comment>